<dbReference type="InterPro" id="IPR001387">
    <property type="entry name" value="Cro/C1-type_HTH"/>
</dbReference>
<dbReference type="PROSITE" id="PS50943">
    <property type="entry name" value="HTH_CROC1"/>
    <property type="match status" value="1"/>
</dbReference>
<dbReference type="Proteomes" id="UP001429984">
    <property type="component" value="Unassembled WGS sequence"/>
</dbReference>
<protein>
    <submittedName>
        <fullName evidence="2">Helix-turn-helix transcriptional regulator</fullName>
    </submittedName>
</protein>
<proteinExistence type="predicted"/>
<evidence type="ECO:0000259" key="1">
    <source>
        <dbReference type="PROSITE" id="PS50943"/>
    </source>
</evidence>
<dbReference type="RefSeq" id="WP_194930595.1">
    <property type="nucleotide sequence ID" value="NZ_JADLZT010000004.1"/>
</dbReference>
<dbReference type="PANTHER" id="PTHR35010">
    <property type="entry name" value="BLL4672 PROTEIN-RELATED"/>
    <property type="match status" value="1"/>
</dbReference>
<evidence type="ECO:0000313" key="3">
    <source>
        <dbReference type="Proteomes" id="UP001429984"/>
    </source>
</evidence>
<dbReference type="InterPro" id="IPR010982">
    <property type="entry name" value="Lambda_DNA-bd_dom_sf"/>
</dbReference>
<dbReference type="Pfam" id="PF17765">
    <property type="entry name" value="MLTR_LBD"/>
    <property type="match status" value="1"/>
</dbReference>
<dbReference type="Gene3D" id="3.30.450.180">
    <property type="match status" value="1"/>
</dbReference>
<dbReference type="CDD" id="cd00093">
    <property type="entry name" value="HTH_XRE"/>
    <property type="match status" value="1"/>
</dbReference>
<comment type="caution">
    <text evidence="2">The sequence shown here is derived from an EMBL/GenBank/DDBJ whole genome shotgun (WGS) entry which is preliminary data.</text>
</comment>
<dbReference type="PANTHER" id="PTHR35010:SF4">
    <property type="entry name" value="BLL5781 PROTEIN"/>
    <property type="match status" value="1"/>
</dbReference>
<name>A0ABS0B8K9_9GAMM</name>
<dbReference type="InterPro" id="IPR041413">
    <property type="entry name" value="MLTR_LBD"/>
</dbReference>
<organism evidence="2 3">
    <name type="scientific">Lysobacter niastensis</name>
    <dbReference type="NCBI Taxonomy" id="380629"/>
    <lineage>
        <taxon>Bacteria</taxon>
        <taxon>Pseudomonadati</taxon>
        <taxon>Pseudomonadota</taxon>
        <taxon>Gammaproteobacteria</taxon>
        <taxon>Lysobacterales</taxon>
        <taxon>Lysobacteraceae</taxon>
        <taxon>Lysobacter</taxon>
    </lineage>
</organism>
<gene>
    <name evidence="2" type="ORF">IU514_08100</name>
</gene>
<accession>A0ABS0B8K9</accession>
<keyword evidence="3" id="KW-1185">Reference proteome</keyword>
<reference evidence="2 3" key="1">
    <citation type="submission" date="2020-11" db="EMBL/GenBank/DDBJ databases">
        <title>Draft Genome Sequence and Secondary Metabolite Biosynthetic Potential of the Lysobacter niastensis Type strain DSM 18481.</title>
        <authorList>
            <person name="Turrini P."/>
            <person name="Artuso I."/>
            <person name="Tescari M."/>
            <person name="Lugli G.A."/>
            <person name="Frangipani E."/>
            <person name="Ventura M."/>
            <person name="Visca P."/>
        </authorList>
    </citation>
    <scope>NUCLEOTIDE SEQUENCE [LARGE SCALE GENOMIC DNA]</scope>
    <source>
        <strain evidence="2 3">DSM 18481</strain>
    </source>
</reference>
<dbReference type="SUPFAM" id="SSF47413">
    <property type="entry name" value="lambda repressor-like DNA-binding domains"/>
    <property type="match status" value="1"/>
</dbReference>
<sequence length="276" mass="30835">MNQLRPAETPSAGDVGTLLREWRDAQRLSQIALAVDADISPRHLSFIETGKSQASREVVDRLAAALNMPLRDHNLLLKAAGYAPAYRESRIDGPELAQVKRAIDCILAQQEPYPAFVMNRHWDILWANEAAARVNADVMQGRSPKHANMIRQFFDPDGLRPAVENWNEIAQDLLRHLQVLVASNPADEVARQLLAEVLQYPGVPAAWRRRVANAAPASMMTTVLRGRAGTFRFFSTITTFGTPWDVTVDDLHIESCFPVDQETETLCRSLASESQR</sequence>
<dbReference type="Pfam" id="PF01381">
    <property type="entry name" value="HTH_3"/>
    <property type="match status" value="1"/>
</dbReference>
<dbReference type="Gene3D" id="1.10.260.40">
    <property type="entry name" value="lambda repressor-like DNA-binding domains"/>
    <property type="match status" value="1"/>
</dbReference>
<feature type="domain" description="HTH cro/C1-type" evidence="1">
    <location>
        <begin position="19"/>
        <end position="73"/>
    </location>
</feature>
<dbReference type="EMBL" id="JADLZT010000004">
    <property type="protein sequence ID" value="MBF6023989.1"/>
    <property type="molecule type" value="Genomic_DNA"/>
</dbReference>
<dbReference type="SMART" id="SM00530">
    <property type="entry name" value="HTH_XRE"/>
    <property type="match status" value="1"/>
</dbReference>
<evidence type="ECO:0000313" key="2">
    <source>
        <dbReference type="EMBL" id="MBF6023989.1"/>
    </source>
</evidence>